<dbReference type="EMBL" id="VEWN01000008">
    <property type="protein sequence ID" value="KAA1054774.1"/>
    <property type="molecule type" value="Genomic_DNA"/>
</dbReference>
<evidence type="ECO:0000313" key="2">
    <source>
        <dbReference type="Proteomes" id="UP000325333"/>
    </source>
</evidence>
<comment type="caution">
    <text evidence="1">The sequence shown here is derived from an EMBL/GenBank/DDBJ whole genome shotgun (WGS) entry which is preliminary data.</text>
</comment>
<proteinExistence type="predicted"/>
<evidence type="ECO:0000313" key="1">
    <source>
        <dbReference type="EMBL" id="KAA1054774.1"/>
    </source>
</evidence>
<dbReference type="Proteomes" id="UP000325333">
    <property type="component" value="Unassembled WGS sequence"/>
</dbReference>
<gene>
    <name evidence="1" type="ORF">FH063_006050</name>
</gene>
<name>A0A5B0KV43_9PROT</name>
<accession>A0A5B0KV43</accession>
<reference evidence="1 2" key="1">
    <citation type="submission" date="2019-07" db="EMBL/GenBank/DDBJ databases">
        <title>Genome sequencing of the stress-tolerant strain Azospirillum brasilense Az19.</title>
        <authorList>
            <person name="Maroniche G.A."/>
            <person name="Garcia J.E."/>
            <person name="Pagnussat L."/>
            <person name="Amenta M."/>
            <person name="Creus C.M."/>
        </authorList>
    </citation>
    <scope>NUCLEOTIDE SEQUENCE [LARGE SCALE GENOMIC DNA]</scope>
    <source>
        <strain evidence="1 2">Az19</strain>
    </source>
</reference>
<organism evidence="1 2">
    <name type="scientific">Azospirillum argentinense</name>
    <dbReference type="NCBI Taxonomy" id="2970906"/>
    <lineage>
        <taxon>Bacteria</taxon>
        <taxon>Pseudomonadati</taxon>
        <taxon>Pseudomonadota</taxon>
        <taxon>Alphaproteobacteria</taxon>
        <taxon>Rhodospirillales</taxon>
        <taxon>Azospirillaceae</taxon>
        <taxon>Azospirillum</taxon>
    </lineage>
</organism>
<protein>
    <submittedName>
        <fullName evidence="1">Uncharacterized protein</fullName>
    </submittedName>
</protein>
<dbReference type="AlphaFoldDB" id="A0A5B0KV43"/>
<sequence length="38" mass="4115">MLVAQRSKALPSLCDVMVPAVKQQGGCNVLILRPFPFS</sequence>